<reference evidence="2 3" key="1">
    <citation type="submission" date="2020-11" db="EMBL/GenBank/DDBJ databases">
        <title>Fusibacter basophilias sp. nov.</title>
        <authorList>
            <person name="Qiu D."/>
        </authorList>
    </citation>
    <scope>NUCLEOTIDE SEQUENCE [LARGE SCALE GENOMIC DNA]</scope>
    <source>
        <strain evidence="2 3">Q10-2</strain>
    </source>
</reference>
<name>A0ABR9ZVA5_9FIRM</name>
<organism evidence="2 3">
    <name type="scientific">Fusibacter ferrireducens</name>
    <dbReference type="NCBI Taxonomy" id="2785058"/>
    <lineage>
        <taxon>Bacteria</taxon>
        <taxon>Bacillati</taxon>
        <taxon>Bacillota</taxon>
        <taxon>Clostridia</taxon>
        <taxon>Eubacteriales</taxon>
        <taxon>Eubacteriales Family XII. Incertae Sedis</taxon>
        <taxon>Fusibacter</taxon>
    </lineage>
</organism>
<keyword evidence="3" id="KW-1185">Reference proteome</keyword>
<dbReference type="Proteomes" id="UP000614200">
    <property type="component" value="Unassembled WGS sequence"/>
</dbReference>
<evidence type="ECO:0000313" key="2">
    <source>
        <dbReference type="EMBL" id="MBF4694296.1"/>
    </source>
</evidence>
<gene>
    <name evidence="2" type="ORF">ISU02_14335</name>
</gene>
<accession>A0ABR9ZVA5</accession>
<keyword evidence="1" id="KW-0732">Signal</keyword>
<sequence>MKKIQKKILSLIMSFTLMLTVLSPSFADSKEIRHDKNGEVYSVNVVIDNSNEKVTIVEYNGTVSKSVLNKKTNVLSLYSLGKGNTTNSLRGPALSKMTDNLIIRVDLNEQRSNDSVRSYTVSDSYNSNYFAYSFAYSGAYTMLQFKLTIPGESLTTPYINSSNRAYGDAFDFKRCVKNADSYLEHTMASCGGLNQQVAAWGAVSGLINSLSDGHINRYELFGLVVSALEAIPGAGSFFSAAEITSYGSLSATELFNARTEFHNVQKYMN</sequence>
<comment type="caution">
    <text evidence="2">The sequence shown here is derived from an EMBL/GenBank/DDBJ whole genome shotgun (WGS) entry which is preliminary data.</text>
</comment>
<feature type="chain" id="PRO_5045361991" evidence="1">
    <location>
        <begin position="28"/>
        <end position="269"/>
    </location>
</feature>
<dbReference type="RefSeq" id="WP_194702530.1">
    <property type="nucleotide sequence ID" value="NZ_JADKNH010000008.1"/>
</dbReference>
<proteinExistence type="predicted"/>
<evidence type="ECO:0000313" key="3">
    <source>
        <dbReference type="Proteomes" id="UP000614200"/>
    </source>
</evidence>
<protein>
    <submittedName>
        <fullName evidence="2">Uncharacterized protein</fullName>
    </submittedName>
</protein>
<feature type="signal peptide" evidence="1">
    <location>
        <begin position="1"/>
        <end position="27"/>
    </location>
</feature>
<evidence type="ECO:0000256" key="1">
    <source>
        <dbReference type="SAM" id="SignalP"/>
    </source>
</evidence>
<dbReference type="EMBL" id="JADKNH010000008">
    <property type="protein sequence ID" value="MBF4694296.1"/>
    <property type="molecule type" value="Genomic_DNA"/>
</dbReference>